<dbReference type="FunFam" id="3.30.1330.80:FF:000003">
    <property type="entry name" value="AT-hook motif nuclear-localized protein 1-like"/>
    <property type="match status" value="1"/>
</dbReference>
<evidence type="ECO:0000256" key="4">
    <source>
        <dbReference type="ARBA" id="ARBA00023163"/>
    </source>
</evidence>
<keyword evidence="3 6" id="KW-0238">DNA-binding</keyword>
<dbReference type="AlphaFoldDB" id="A0AAU9T7K6"/>
<feature type="compositionally biased region" description="Acidic residues" evidence="7">
    <location>
        <begin position="370"/>
        <end position="388"/>
    </location>
</feature>
<keyword evidence="4 6" id="KW-0804">Transcription</keyword>
<proteinExistence type="predicted"/>
<feature type="compositionally biased region" description="Polar residues" evidence="7">
    <location>
        <begin position="64"/>
        <end position="73"/>
    </location>
</feature>
<sequence>MEEREGTNNASSFGLKQQHEAASDGYPMDPPRPDNPSPFSGPPITSSAATAAVAVENAAPPFSLTMQPETASSEPKKKRGRPRKYNLDGTLAVTLSPMPISSSVPLSSEFPPRKRGRGRGNKSSRWRDKSQMFQFDRSPVDTNFAGVGTVADVVGANFTPHVLTVNAGEDVTMKIMTFSQQGSRAICILSANGPISNVTLRQSMTSGGTLTYEGRFEILSLTGSFMQNDSGGTRSRAGGMSVCLAGPDGRVFGGGLAGLFLAAGPVQVMVGTFIAGQEQSQLQLAKERRQRFGSQPSSISFNISAEERKARFERLNNSVVLPAPTVSYQHENAPSAVHSYYTNSVNHAKDPFSSIQGGGGVGVGEVRGEEGEEDEEDDDELEGEDGDFGGDSQSDNEIPS</sequence>
<evidence type="ECO:0000256" key="1">
    <source>
        <dbReference type="ARBA" id="ARBA00004123"/>
    </source>
</evidence>
<keyword evidence="10" id="KW-1185">Reference proteome</keyword>
<dbReference type="InterPro" id="IPR039605">
    <property type="entry name" value="AHL"/>
</dbReference>
<gene>
    <name evidence="9" type="ORF">TAV2_LOCUS25425</name>
</gene>
<dbReference type="GO" id="GO:0005634">
    <property type="term" value="C:nucleus"/>
    <property type="evidence" value="ECO:0007669"/>
    <property type="project" value="UniProtKB-SubCell"/>
</dbReference>
<dbReference type="PANTHER" id="PTHR31500">
    <property type="entry name" value="AT-HOOK MOTIF NUCLEAR-LOCALIZED PROTEIN 9"/>
    <property type="match status" value="1"/>
</dbReference>
<feature type="region of interest" description="Disordered" evidence="7">
    <location>
        <begin position="1"/>
        <end position="129"/>
    </location>
</feature>
<evidence type="ECO:0000313" key="10">
    <source>
        <dbReference type="Proteomes" id="UP000836841"/>
    </source>
</evidence>
<keyword evidence="5 6" id="KW-0539">Nucleus</keyword>
<feature type="domain" description="PPC" evidence="8">
    <location>
        <begin position="155"/>
        <end position="298"/>
    </location>
</feature>
<evidence type="ECO:0000256" key="3">
    <source>
        <dbReference type="ARBA" id="ARBA00023125"/>
    </source>
</evidence>
<comment type="domain">
    <text evidence="6">The PPC domain mediates interactions between AHL proteins.</text>
</comment>
<reference evidence="9 10" key="1">
    <citation type="submission" date="2022-03" db="EMBL/GenBank/DDBJ databases">
        <authorList>
            <person name="Nunn A."/>
            <person name="Chopra R."/>
            <person name="Nunn A."/>
            <person name="Contreras Garrido A."/>
        </authorList>
    </citation>
    <scope>NUCLEOTIDE SEQUENCE [LARGE SCALE GENOMIC DNA]</scope>
</reference>
<keyword evidence="2 6" id="KW-0805">Transcription regulation</keyword>
<feature type="compositionally biased region" description="Pro residues" evidence="7">
    <location>
        <begin position="28"/>
        <end position="41"/>
    </location>
</feature>
<evidence type="ECO:0000256" key="5">
    <source>
        <dbReference type="ARBA" id="ARBA00023242"/>
    </source>
</evidence>
<evidence type="ECO:0000259" key="8">
    <source>
        <dbReference type="PROSITE" id="PS51742"/>
    </source>
</evidence>
<organism evidence="9 10">
    <name type="scientific">Thlaspi arvense</name>
    <name type="common">Field penny-cress</name>
    <dbReference type="NCBI Taxonomy" id="13288"/>
    <lineage>
        <taxon>Eukaryota</taxon>
        <taxon>Viridiplantae</taxon>
        <taxon>Streptophyta</taxon>
        <taxon>Embryophyta</taxon>
        <taxon>Tracheophyta</taxon>
        <taxon>Spermatophyta</taxon>
        <taxon>Magnoliopsida</taxon>
        <taxon>eudicotyledons</taxon>
        <taxon>Gunneridae</taxon>
        <taxon>Pentapetalae</taxon>
        <taxon>rosids</taxon>
        <taxon>malvids</taxon>
        <taxon>Brassicales</taxon>
        <taxon>Brassicaceae</taxon>
        <taxon>Thlaspideae</taxon>
        <taxon>Thlaspi</taxon>
    </lineage>
</organism>
<comment type="subcellular location">
    <subcellularLocation>
        <location evidence="1 6">Nucleus</location>
    </subcellularLocation>
</comment>
<name>A0AAU9T7K6_THLAR</name>
<dbReference type="Pfam" id="PF03479">
    <property type="entry name" value="PCC"/>
    <property type="match status" value="1"/>
</dbReference>
<evidence type="ECO:0000256" key="6">
    <source>
        <dbReference type="RuleBase" id="RU367031"/>
    </source>
</evidence>
<dbReference type="InterPro" id="IPR005175">
    <property type="entry name" value="PPC_dom"/>
</dbReference>
<feature type="compositionally biased region" description="Basic residues" evidence="7">
    <location>
        <begin position="113"/>
        <end position="124"/>
    </location>
</feature>
<dbReference type="CDD" id="cd11378">
    <property type="entry name" value="DUF296"/>
    <property type="match status" value="1"/>
</dbReference>
<evidence type="ECO:0000256" key="2">
    <source>
        <dbReference type="ARBA" id="ARBA00023015"/>
    </source>
</evidence>
<comment type="function">
    <text evidence="6">Transcription factor that specifically binds AT-rich DNA sequences related to the nuclear matrix attachment regions (MARs).</text>
</comment>
<evidence type="ECO:0000256" key="7">
    <source>
        <dbReference type="SAM" id="MobiDB-lite"/>
    </source>
</evidence>
<feature type="compositionally biased region" description="Gly residues" evidence="7">
    <location>
        <begin position="356"/>
        <end position="365"/>
    </location>
</feature>
<dbReference type="GO" id="GO:0003680">
    <property type="term" value="F:minor groove of adenine-thymine-rich DNA binding"/>
    <property type="evidence" value="ECO:0007669"/>
    <property type="project" value="UniProtKB-UniRule"/>
</dbReference>
<feature type="compositionally biased region" description="Low complexity" evidence="7">
    <location>
        <begin position="42"/>
        <end position="59"/>
    </location>
</feature>
<protein>
    <recommendedName>
        <fullName evidence="6">AT-hook motif nuclear-localized protein</fullName>
    </recommendedName>
</protein>
<dbReference type="EMBL" id="OU466863">
    <property type="protein sequence ID" value="CAH2077992.1"/>
    <property type="molecule type" value="Genomic_DNA"/>
</dbReference>
<dbReference type="PANTHER" id="PTHR31500:SF18">
    <property type="entry name" value="AT-HOOK MOTIF NUCLEAR-LOCALIZED PROTEIN 3"/>
    <property type="match status" value="1"/>
</dbReference>
<dbReference type="SUPFAM" id="SSF117856">
    <property type="entry name" value="AF0104/ALDC/Ptd012-like"/>
    <property type="match status" value="1"/>
</dbReference>
<dbReference type="PROSITE" id="PS51742">
    <property type="entry name" value="PPC"/>
    <property type="match status" value="1"/>
</dbReference>
<accession>A0AAU9T7K6</accession>
<dbReference type="Gene3D" id="3.30.1330.80">
    <property type="entry name" value="Hypothetical protein, similar to alpha- acetolactate decarboxylase, domain 2"/>
    <property type="match status" value="1"/>
</dbReference>
<dbReference type="Proteomes" id="UP000836841">
    <property type="component" value="Chromosome 7"/>
</dbReference>
<feature type="region of interest" description="Disordered" evidence="7">
    <location>
        <begin position="350"/>
        <end position="400"/>
    </location>
</feature>
<evidence type="ECO:0000313" key="9">
    <source>
        <dbReference type="EMBL" id="CAH2077992.1"/>
    </source>
</evidence>